<evidence type="ECO:0000256" key="13">
    <source>
        <dbReference type="PIRNR" id="PIRNR004930"/>
    </source>
</evidence>
<comment type="function">
    <text evidence="13">Required for the formation of a threonylcarbamoyl group on adenosine at position 37 (t(6)A37) in tRNAs that read codons beginning with adenine.</text>
</comment>
<evidence type="ECO:0000256" key="2">
    <source>
        <dbReference type="ARBA" id="ARBA00007663"/>
    </source>
</evidence>
<protein>
    <recommendedName>
        <fullName evidence="4 13">Threonylcarbamoyl-AMP synthase</fullName>
        <shortName evidence="13">TC-AMP synthase</shortName>
        <ecNumber evidence="3 13">2.7.7.87</ecNumber>
    </recommendedName>
    <alternativeName>
        <fullName evidence="11 13">L-threonylcarbamoyladenylate synthase</fullName>
    </alternativeName>
</protein>
<dbReference type="InterPro" id="IPR010923">
    <property type="entry name" value="T(6)A37_SUA5"/>
</dbReference>
<accession>A0ABS1J0V0</accession>
<dbReference type="InterPro" id="IPR050156">
    <property type="entry name" value="TC-AMP_synthase_SUA5"/>
</dbReference>
<dbReference type="EC" id="2.7.7.87" evidence="3 13"/>
<dbReference type="PROSITE" id="PS51163">
    <property type="entry name" value="YRDC"/>
    <property type="match status" value="1"/>
</dbReference>
<evidence type="ECO:0000259" key="14">
    <source>
        <dbReference type="PROSITE" id="PS51163"/>
    </source>
</evidence>
<evidence type="ECO:0000256" key="9">
    <source>
        <dbReference type="ARBA" id="ARBA00022741"/>
    </source>
</evidence>
<proteinExistence type="inferred from homology"/>
<dbReference type="InterPro" id="IPR017945">
    <property type="entry name" value="DHBP_synth_RibB-like_a/b_dom"/>
</dbReference>
<sequence>MKTEYVDLRDEYDIKEGIKKAAGIIKKGGLVAFPTETVYGLGANGLDENAVPKIYEAKGRPSDNPLILHISEFDEIKSIVKEIPKTALILAEEFWPGPLTMVLKKSDIVPYRTTGGLESVAVRMPSNKIARELINASGVPIAAPSANSSGRPSPTKASHVILDLDGKIDMVIDGGAVDIGLESTIVDVTGDVPVILRPGFITEEMLSEAIGRVEIDEVVKSLSPDKDLKPKAPGMKYRHYAPKGKMTIYKGKPERVVERINEEIAKSAGKKTAVLATDETKMYYKADVVISVGSREDGESIAHNLFDALRRFDDVGAEVIFSEGFDENRLGFAIMNRLHKSAGYNIIMIKE</sequence>
<keyword evidence="16" id="KW-1185">Reference proteome</keyword>
<dbReference type="InterPro" id="IPR006070">
    <property type="entry name" value="Sua5-like_dom"/>
</dbReference>
<reference evidence="15 16" key="1">
    <citation type="submission" date="2021-01" db="EMBL/GenBank/DDBJ databases">
        <title>Isolation and description of Catonella massiliensis sp. nov., a novel Catonella species, isolated from a stable periodontitis subject.</title>
        <authorList>
            <person name="Antezack A."/>
            <person name="Boxberger M."/>
            <person name="La Scola B."/>
            <person name="Monnet-Corti V."/>
        </authorList>
    </citation>
    <scope>NUCLEOTIDE SEQUENCE [LARGE SCALE GENOMIC DNA]</scope>
    <source>
        <strain evidence="15 16">Marseille-Q4567</strain>
    </source>
</reference>
<dbReference type="Gene3D" id="3.40.50.11030">
    <property type="entry name" value="Threonylcarbamoyl-AMP synthase, C-terminal domain"/>
    <property type="match status" value="1"/>
</dbReference>
<dbReference type="NCBIfam" id="TIGR00057">
    <property type="entry name" value="L-threonylcarbamoyladenylate synthase"/>
    <property type="match status" value="1"/>
</dbReference>
<dbReference type="EMBL" id="JAEPRJ010000001">
    <property type="protein sequence ID" value="MBK5897776.1"/>
    <property type="molecule type" value="Genomic_DNA"/>
</dbReference>
<evidence type="ECO:0000256" key="8">
    <source>
        <dbReference type="ARBA" id="ARBA00022695"/>
    </source>
</evidence>
<dbReference type="SUPFAM" id="SSF55821">
    <property type="entry name" value="YrdC/RibB"/>
    <property type="match status" value="1"/>
</dbReference>
<evidence type="ECO:0000313" key="16">
    <source>
        <dbReference type="Proteomes" id="UP000604730"/>
    </source>
</evidence>
<keyword evidence="8 13" id="KW-0548">Nucleotidyltransferase</keyword>
<evidence type="ECO:0000256" key="10">
    <source>
        <dbReference type="ARBA" id="ARBA00022840"/>
    </source>
</evidence>
<dbReference type="Pfam" id="PF03481">
    <property type="entry name" value="Sua5_C"/>
    <property type="match status" value="1"/>
</dbReference>
<keyword evidence="10 13" id="KW-0067">ATP-binding</keyword>
<comment type="similarity">
    <text evidence="2 13">Belongs to the SUA5 family.</text>
</comment>
<evidence type="ECO:0000313" key="15">
    <source>
        <dbReference type="EMBL" id="MBK5897776.1"/>
    </source>
</evidence>
<keyword evidence="5 13" id="KW-0963">Cytoplasm</keyword>
<gene>
    <name evidence="15" type="ORF">JJN12_08300</name>
</gene>
<evidence type="ECO:0000256" key="3">
    <source>
        <dbReference type="ARBA" id="ARBA00012584"/>
    </source>
</evidence>
<evidence type="ECO:0000256" key="1">
    <source>
        <dbReference type="ARBA" id="ARBA00004496"/>
    </source>
</evidence>
<dbReference type="Proteomes" id="UP000604730">
    <property type="component" value="Unassembled WGS sequence"/>
</dbReference>
<evidence type="ECO:0000256" key="6">
    <source>
        <dbReference type="ARBA" id="ARBA00022679"/>
    </source>
</evidence>
<evidence type="ECO:0000256" key="5">
    <source>
        <dbReference type="ARBA" id="ARBA00022490"/>
    </source>
</evidence>
<name>A0ABS1J0V0_9FIRM</name>
<comment type="caution">
    <text evidence="15">The sequence shown here is derived from an EMBL/GenBank/DDBJ whole genome shotgun (WGS) entry which is preliminary data.</text>
</comment>
<feature type="domain" description="YrdC-like" evidence="14">
    <location>
        <begin position="15"/>
        <end position="201"/>
    </location>
</feature>
<dbReference type="RefSeq" id="WP_208429240.1">
    <property type="nucleotide sequence ID" value="NZ_JAEPRJ010000001.1"/>
</dbReference>
<keyword evidence="9 13" id="KW-0547">Nucleotide-binding</keyword>
<keyword evidence="7 13" id="KW-0819">tRNA processing</keyword>
<organism evidence="15 16">
    <name type="scientific">Catonella massiliensis</name>
    <dbReference type="NCBI Taxonomy" id="2799636"/>
    <lineage>
        <taxon>Bacteria</taxon>
        <taxon>Bacillati</taxon>
        <taxon>Bacillota</taxon>
        <taxon>Clostridia</taxon>
        <taxon>Lachnospirales</taxon>
        <taxon>Lachnospiraceae</taxon>
        <taxon>Catonella</taxon>
    </lineage>
</organism>
<dbReference type="PANTHER" id="PTHR17490">
    <property type="entry name" value="SUA5"/>
    <property type="match status" value="1"/>
</dbReference>
<dbReference type="Gene3D" id="3.90.870.10">
    <property type="entry name" value="DHBP synthase"/>
    <property type="match status" value="1"/>
</dbReference>
<comment type="subcellular location">
    <subcellularLocation>
        <location evidence="1 13">Cytoplasm</location>
    </subcellularLocation>
</comment>
<evidence type="ECO:0000256" key="11">
    <source>
        <dbReference type="ARBA" id="ARBA00029774"/>
    </source>
</evidence>
<dbReference type="Pfam" id="PF01300">
    <property type="entry name" value="Sua5_yciO_yrdC"/>
    <property type="match status" value="1"/>
</dbReference>
<dbReference type="InterPro" id="IPR038385">
    <property type="entry name" value="Sua5/YwlC_C"/>
</dbReference>
<comment type="catalytic activity">
    <reaction evidence="12 13">
        <text>L-threonine + hydrogencarbonate + ATP = L-threonylcarbamoyladenylate + diphosphate + H2O</text>
        <dbReference type="Rhea" id="RHEA:36407"/>
        <dbReference type="ChEBI" id="CHEBI:15377"/>
        <dbReference type="ChEBI" id="CHEBI:17544"/>
        <dbReference type="ChEBI" id="CHEBI:30616"/>
        <dbReference type="ChEBI" id="CHEBI:33019"/>
        <dbReference type="ChEBI" id="CHEBI:57926"/>
        <dbReference type="ChEBI" id="CHEBI:73682"/>
        <dbReference type="EC" id="2.7.7.87"/>
    </reaction>
</comment>
<evidence type="ECO:0000256" key="7">
    <source>
        <dbReference type="ARBA" id="ARBA00022694"/>
    </source>
</evidence>
<evidence type="ECO:0000256" key="12">
    <source>
        <dbReference type="ARBA" id="ARBA00048366"/>
    </source>
</evidence>
<dbReference type="PIRSF" id="PIRSF004930">
    <property type="entry name" value="Tln_factor_SUA5"/>
    <property type="match status" value="1"/>
</dbReference>
<dbReference type="PANTHER" id="PTHR17490:SF16">
    <property type="entry name" value="THREONYLCARBAMOYL-AMP SYNTHASE"/>
    <property type="match status" value="1"/>
</dbReference>
<keyword evidence="6 13" id="KW-0808">Transferase</keyword>
<evidence type="ECO:0000256" key="4">
    <source>
        <dbReference type="ARBA" id="ARBA00015492"/>
    </source>
</evidence>
<dbReference type="InterPro" id="IPR005145">
    <property type="entry name" value="Sua5_C"/>
</dbReference>